<evidence type="ECO:0008006" key="3">
    <source>
        <dbReference type="Google" id="ProtNLM"/>
    </source>
</evidence>
<dbReference type="AlphaFoldDB" id="A0A6L6YPF4"/>
<organism evidence="1 2">
    <name type="scientific">Parasutterella muris</name>
    <dbReference type="NCBI Taxonomy" id="2565572"/>
    <lineage>
        <taxon>Bacteria</taxon>
        <taxon>Pseudomonadati</taxon>
        <taxon>Pseudomonadota</taxon>
        <taxon>Betaproteobacteria</taxon>
        <taxon>Burkholderiales</taxon>
        <taxon>Sutterellaceae</taxon>
        <taxon>Parasutterella</taxon>
    </lineage>
</organism>
<comment type="caution">
    <text evidence="1">The sequence shown here is derived from an EMBL/GenBank/DDBJ whole genome shotgun (WGS) entry which is preliminary data.</text>
</comment>
<keyword evidence="2" id="KW-1185">Reference proteome</keyword>
<sequence>MSSKKNLPFTREDLKKADVKLLRDGRWGNACVSVAEVNGERWTIKDFSNRHWLVKNSFAKLVLWRELKAIKKLAGLEGVPNKAFMLDDYTLAVQYIPGRVLARVPEEEVTAEYLEQCEAIINAIHQRDLVHLDTRGTSNWVMTPDGKPALIDFQASVHTNGLPKKLRSFMEDMDMGGVYKKWKKYLPKEMGEFREKENERISKLRKLWVLKGYMGVKKRHAKHGKPIDD</sequence>
<protein>
    <recommendedName>
        <fullName evidence="3">Serine/threonine protein kinase</fullName>
    </recommendedName>
</protein>
<gene>
    <name evidence="1" type="ORF">E5987_09455</name>
</gene>
<dbReference type="Proteomes" id="UP000472580">
    <property type="component" value="Unassembled WGS sequence"/>
</dbReference>
<evidence type="ECO:0000313" key="2">
    <source>
        <dbReference type="Proteomes" id="UP000472580"/>
    </source>
</evidence>
<dbReference type="InterPro" id="IPR011009">
    <property type="entry name" value="Kinase-like_dom_sf"/>
</dbReference>
<dbReference type="EMBL" id="WSRP01000030">
    <property type="protein sequence ID" value="MVX57421.1"/>
    <property type="molecule type" value="Genomic_DNA"/>
</dbReference>
<proteinExistence type="predicted"/>
<name>A0A6L6YPF4_9BURK</name>
<dbReference type="RefSeq" id="WP_160335844.1">
    <property type="nucleotide sequence ID" value="NZ_CALPCR010000006.1"/>
</dbReference>
<reference evidence="1 2" key="1">
    <citation type="submission" date="2019-12" db="EMBL/GenBank/DDBJ databases">
        <title>Microbes associate with the intestines of laboratory mice.</title>
        <authorList>
            <person name="Navarre W."/>
            <person name="Wong E."/>
        </authorList>
    </citation>
    <scope>NUCLEOTIDE SEQUENCE [LARGE SCALE GENOMIC DNA]</scope>
    <source>
        <strain evidence="1 2">NM82_D38</strain>
    </source>
</reference>
<evidence type="ECO:0000313" key="1">
    <source>
        <dbReference type="EMBL" id="MVX57421.1"/>
    </source>
</evidence>
<dbReference type="SUPFAM" id="SSF56112">
    <property type="entry name" value="Protein kinase-like (PK-like)"/>
    <property type="match status" value="1"/>
</dbReference>
<dbReference type="OrthoDB" id="9801841at2"/>
<accession>A0A6L6YPF4</accession>